<evidence type="ECO:0000256" key="13">
    <source>
        <dbReference type="HAMAP-Rule" id="MF_00969"/>
    </source>
</evidence>
<dbReference type="InterPro" id="IPR037235">
    <property type="entry name" value="TRCF-like_C_D7"/>
</dbReference>
<dbReference type="SUPFAM" id="SSF143517">
    <property type="entry name" value="TRCF domain-like"/>
    <property type="match status" value="1"/>
</dbReference>
<name>A0A2X2YK96_9ACTO</name>
<feature type="domain" description="Helicase ATP-binding" evidence="14">
    <location>
        <begin position="632"/>
        <end position="793"/>
    </location>
</feature>
<dbReference type="OMA" id="WAPPCRE"/>
<keyword evidence="2 13" id="KW-0963">Cytoplasm</keyword>
<evidence type="ECO:0000256" key="11">
    <source>
        <dbReference type="ARBA" id="ARBA00061399"/>
    </source>
</evidence>
<dbReference type="EC" id="3.6.4.-" evidence="13"/>
<feature type="domain" description="Helicase C-terminal" evidence="15">
    <location>
        <begin position="811"/>
        <end position="968"/>
    </location>
</feature>
<dbReference type="InterPro" id="IPR004576">
    <property type="entry name" value="Mfd"/>
</dbReference>
<dbReference type="PROSITE" id="PS51192">
    <property type="entry name" value="HELICASE_ATP_BIND_1"/>
    <property type="match status" value="1"/>
</dbReference>
<dbReference type="FunFam" id="3.40.50.300:FF:000300">
    <property type="entry name" value="Transcription-repair-coupling factor"/>
    <property type="match status" value="1"/>
</dbReference>
<dbReference type="GO" id="GO:0003684">
    <property type="term" value="F:damaged DNA binding"/>
    <property type="evidence" value="ECO:0007669"/>
    <property type="project" value="InterPro"/>
</dbReference>
<dbReference type="GO" id="GO:0003678">
    <property type="term" value="F:DNA helicase activity"/>
    <property type="evidence" value="ECO:0007669"/>
    <property type="project" value="TreeGrafter"/>
</dbReference>
<dbReference type="InterPro" id="IPR003711">
    <property type="entry name" value="CarD-like/TRCF_RID"/>
</dbReference>
<evidence type="ECO:0000256" key="1">
    <source>
        <dbReference type="ARBA" id="ARBA00004496"/>
    </source>
</evidence>
<keyword evidence="3 13" id="KW-0547">Nucleotide-binding</keyword>
<dbReference type="InterPro" id="IPR027417">
    <property type="entry name" value="P-loop_NTPase"/>
</dbReference>
<evidence type="ECO:0000256" key="2">
    <source>
        <dbReference type="ARBA" id="ARBA00022490"/>
    </source>
</evidence>
<dbReference type="InterPro" id="IPR047112">
    <property type="entry name" value="RecG/Mfd"/>
</dbReference>
<dbReference type="Pfam" id="PF02559">
    <property type="entry name" value="CarD_TRCF_RID"/>
    <property type="match status" value="1"/>
</dbReference>
<dbReference type="Gene3D" id="3.30.2060.10">
    <property type="entry name" value="Penicillin-binding protein 1b domain"/>
    <property type="match status" value="1"/>
</dbReference>
<evidence type="ECO:0000256" key="9">
    <source>
        <dbReference type="ARBA" id="ARBA00023204"/>
    </source>
</evidence>
<comment type="similarity">
    <text evidence="11 13">In the C-terminal section; belongs to the helicase family. RecG subfamily.</text>
</comment>
<accession>A0A2X2YK96</accession>
<evidence type="ECO:0000256" key="6">
    <source>
        <dbReference type="ARBA" id="ARBA00022806"/>
    </source>
</evidence>
<dbReference type="Pfam" id="PF03461">
    <property type="entry name" value="TRCF"/>
    <property type="match status" value="1"/>
</dbReference>
<protein>
    <recommendedName>
        <fullName evidence="12 13">Transcription-repair-coupling factor</fullName>
        <shortName evidence="13">TRCF</shortName>
        <ecNumber evidence="13">3.6.4.-</ecNumber>
    </recommendedName>
</protein>
<dbReference type="GO" id="GO:0000716">
    <property type="term" value="P:transcription-coupled nucleotide-excision repair, DNA damage recognition"/>
    <property type="evidence" value="ECO:0007669"/>
    <property type="project" value="UniProtKB-UniRule"/>
</dbReference>
<evidence type="ECO:0000256" key="12">
    <source>
        <dbReference type="ARBA" id="ARBA00070128"/>
    </source>
</evidence>
<dbReference type="Gene3D" id="3.40.50.11180">
    <property type="match status" value="1"/>
</dbReference>
<dbReference type="Pfam" id="PF00271">
    <property type="entry name" value="Helicase_C"/>
    <property type="match status" value="1"/>
</dbReference>
<evidence type="ECO:0000256" key="7">
    <source>
        <dbReference type="ARBA" id="ARBA00022840"/>
    </source>
</evidence>
<dbReference type="InterPro" id="IPR041471">
    <property type="entry name" value="UvrB_inter"/>
</dbReference>
<evidence type="ECO:0000259" key="15">
    <source>
        <dbReference type="PROSITE" id="PS51194"/>
    </source>
</evidence>
<evidence type="ECO:0000256" key="10">
    <source>
        <dbReference type="ARBA" id="ARBA00061104"/>
    </source>
</evidence>
<dbReference type="SUPFAM" id="SSF52540">
    <property type="entry name" value="P-loop containing nucleoside triphosphate hydrolases"/>
    <property type="match status" value="4"/>
</dbReference>
<dbReference type="InterPro" id="IPR014001">
    <property type="entry name" value="Helicase_ATP-bd"/>
</dbReference>
<evidence type="ECO:0000256" key="3">
    <source>
        <dbReference type="ARBA" id="ARBA00022741"/>
    </source>
</evidence>
<dbReference type="HAMAP" id="MF_00969">
    <property type="entry name" value="TRCF"/>
    <property type="match status" value="1"/>
</dbReference>
<dbReference type="Gene3D" id="3.40.50.11140">
    <property type="match status" value="1"/>
</dbReference>
<dbReference type="PANTHER" id="PTHR47964">
    <property type="entry name" value="ATP-DEPENDENT DNA HELICASE HOMOLOG RECG, CHLOROPLASTIC"/>
    <property type="match status" value="1"/>
</dbReference>
<dbReference type="Gene3D" id="3.40.50.300">
    <property type="entry name" value="P-loop containing nucleotide triphosphate hydrolases"/>
    <property type="match status" value="2"/>
</dbReference>
<dbReference type="Proteomes" id="UP000250245">
    <property type="component" value="Unassembled WGS sequence"/>
</dbReference>
<dbReference type="PROSITE" id="PS51194">
    <property type="entry name" value="HELICASE_CTER"/>
    <property type="match status" value="1"/>
</dbReference>
<dbReference type="GO" id="GO:0005737">
    <property type="term" value="C:cytoplasm"/>
    <property type="evidence" value="ECO:0007669"/>
    <property type="project" value="UniProtKB-SubCell"/>
</dbReference>
<dbReference type="CDD" id="cd17991">
    <property type="entry name" value="DEXHc_TRCF"/>
    <property type="match status" value="1"/>
</dbReference>
<evidence type="ECO:0000256" key="5">
    <source>
        <dbReference type="ARBA" id="ARBA00022801"/>
    </source>
</evidence>
<dbReference type="SUPFAM" id="SSF141259">
    <property type="entry name" value="CarD-like"/>
    <property type="match status" value="1"/>
</dbReference>
<keyword evidence="6" id="KW-0347">Helicase</keyword>
<sequence>MSLHGLLEVTGDALAGLEPDRADTASEYVAPPGFYAPLIAGLPGSDERLTVVLAPSTRAATQLARELGAYTAGVELFPDWETLPHERLSPRTDTMARRIWALHRVTHPHPQDAVQFLVMPVRAALAPVNAHIADYPLFTVQVGDTYDRDTMAANLLRLGYERVDMVGARGQFAVRGGLLDVFSPTSAHPVRIELFGDEVDTIRAFTASDQRTFGGDIRTLVAPACRELLLDDTARKLAASLAGQMPQAAEILNLAAEGKYGEGLESLSPLLGAEMVPLFSLLPPGARLVATDRPRLEARATELVETTQEFLAASWSAAAGGGEVPLEIEQASFLTLEQLHAAAQEAHMDTVFVSPFAVGENAQNVGAQIVMEPLAGETGLIGTIGDLASKNWNVVITTTGKGMASRLRDVLSEADVPAKVVKDATSQNDGTVQITVAPLDEGYQVPTAQLLVVSEAQVLGKKKSRHTADKANLPARRRKAIDPLTLTQGDYVVHLHHGIGRFVKLAKRTMGRGRETTSKEYVVLEYAPSKRNGPADQLWVPTDSLDLLSKYVGGESPTLSKMGGADWAKTKSKARKAVKEIARELVRLYAIRQASKGHAFSPDTPWQRELEDSFEFVETPDQLTVIDEVKHDMEQTVPMDRLVCGDVGYGKTEIAVRAAFKAVQDGKQVAILAPTTLLVSQHTETFTSRFAGFPVTVAALSRFTTAKEAAQIKAGLKDGSIEVVIGTHALLSGNVRFKDLGLVVIDEEQRFGVEHKEALKALRADVDVLTMSATPIPRTLEMAITGIRGMSTLTTPPEDRHPVLTYVGAYSDKQVAAAIRRELLRDGQVFFVHNRVQSINRIAAHLAELVPEARVRVGHGQMSEKQLESVMVDFWNQEFDVLVSTTIVENGLDVTNANTIIVDRADRFGLSQLHQLRGRVGRGRERGYAYFLYPPGTTMNETAFERLKTIGTNTGLGSGMAIATKDLEIRGAGNLLGGEQSGHIAGVGFDLYVRMVGEAVATYKGEEAPEDTSVSIELPIDAFIPEDYLDVQSLRLDAYTRLSAATTDEEIDQLLEEMTDRYGRPPEPLERLGAVAKLRNLARAQKVQEIKVMGKFIRFAPVELADSQMARLQRMYPGARVKLATRELFIPAPTRKNGLSETPIVDLELLEWVQKIIRGIIKPLA</sequence>
<evidence type="ECO:0000259" key="14">
    <source>
        <dbReference type="PROSITE" id="PS51192"/>
    </source>
</evidence>
<dbReference type="AlphaFoldDB" id="A0A2X2YK96"/>
<comment type="similarity">
    <text evidence="10 13">In the N-terminal section; belongs to the UvrB family.</text>
</comment>
<keyword evidence="7 13" id="KW-0067">ATP-binding</keyword>
<keyword evidence="9 13" id="KW-0234">DNA repair</keyword>
<evidence type="ECO:0000256" key="8">
    <source>
        <dbReference type="ARBA" id="ARBA00023125"/>
    </source>
</evidence>
<dbReference type="GO" id="GO:0016787">
    <property type="term" value="F:hydrolase activity"/>
    <property type="evidence" value="ECO:0007669"/>
    <property type="project" value="UniProtKB-KW"/>
</dbReference>
<dbReference type="Gene3D" id="3.90.1150.50">
    <property type="entry name" value="Transcription-repair-coupling factor, D7 domain"/>
    <property type="match status" value="1"/>
</dbReference>
<dbReference type="SMART" id="SM00982">
    <property type="entry name" value="TRCF"/>
    <property type="match status" value="1"/>
</dbReference>
<dbReference type="InterPro" id="IPR005118">
    <property type="entry name" value="TRCF_C"/>
</dbReference>
<dbReference type="Pfam" id="PF17757">
    <property type="entry name" value="UvrB_inter"/>
    <property type="match status" value="1"/>
</dbReference>
<dbReference type="PANTHER" id="PTHR47964:SF1">
    <property type="entry name" value="ATP-DEPENDENT DNA HELICASE HOMOLOG RECG, CHLOROPLASTIC"/>
    <property type="match status" value="1"/>
</dbReference>
<dbReference type="SMART" id="SM00490">
    <property type="entry name" value="HELICc"/>
    <property type="match status" value="1"/>
</dbReference>
<dbReference type="FunFam" id="3.40.50.300:FF:000546">
    <property type="entry name" value="Transcription-repair-coupling factor"/>
    <property type="match status" value="1"/>
</dbReference>
<evidence type="ECO:0000256" key="4">
    <source>
        <dbReference type="ARBA" id="ARBA00022763"/>
    </source>
</evidence>
<comment type="subcellular location">
    <subcellularLocation>
        <location evidence="1 13">Cytoplasm</location>
    </subcellularLocation>
</comment>
<evidence type="ECO:0000313" key="17">
    <source>
        <dbReference type="Proteomes" id="UP000250245"/>
    </source>
</evidence>
<keyword evidence="5 13" id="KW-0378">Hydrolase</keyword>
<dbReference type="RefSeq" id="WP_013188765.1">
    <property type="nucleotide sequence ID" value="NZ_CP068112.1"/>
</dbReference>
<organism evidence="16 17">
    <name type="scientific">Mobiluncus curtisii</name>
    <dbReference type="NCBI Taxonomy" id="2051"/>
    <lineage>
        <taxon>Bacteria</taxon>
        <taxon>Bacillati</taxon>
        <taxon>Actinomycetota</taxon>
        <taxon>Actinomycetes</taxon>
        <taxon>Actinomycetales</taxon>
        <taxon>Actinomycetaceae</taxon>
        <taxon>Mobiluncus</taxon>
    </lineage>
</organism>
<dbReference type="GO" id="GO:0006355">
    <property type="term" value="P:regulation of DNA-templated transcription"/>
    <property type="evidence" value="ECO:0007669"/>
    <property type="project" value="UniProtKB-UniRule"/>
</dbReference>
<reference evidence="16 17" key="1">
    <citation type="submission" date="2018-06" db="EMBL/GenBank/DDBJ databases">
        <authorList>
            <consortium name="Pathogen Informatics"/>
            <person name="Doyle S."/>
        </authorList>
    </citation>
    <scope>NUCLEOTIDE SEQUENCE [LARGE SCALE GENOMIC DNA]</scope>
    <source>
        <strain evidence="16 17">NCTC11820</strain>
    </source>
</reference>
<dbReference type="Pfam" id="PF00270">
    <property type="entry name" value="DEAD"/>
    <property type="match status" value="1"/>
</dbReference>
<dbReference type="EMBL" id="UASJ01000001">
    <property type="protein sequence ID" value="SQB63461.1"/>
    <property type="molecule type" value="Genomic_DNA"/>
</dbReference>
<dbReference type="GO" id="GO:0005524">
    <property type="term" value="F:ATP binding"/>
    <property type="evidence" value="ECO:0007669"/>
    <property type="project" value="UniProtKB-UniRule"/>
</dbReference>
<dbReference type="InterPro" id="IPR036101">
    <property type="entry name" value="CarD-like/TRCF_RID_sf"/>
</dbReference>
<comment type="function">
    <text evidence="13">Couples transcription and DNA repair by recognizing RNA polymerase (RNAP) stalled at DNA lesions. Mediates ATP-dependent release of RNAP and its truncated transcript from the DNA, and recruitment of nucleotide excision repair machinery to the damaged site.</text>
</comment>
<gene>
    <name evidence="13 16" type="primary">mfd</name>
    <name evidence="16" type="ORF">NCTC11820_00238</name>
</gene>
<dbReference type="SMART" id="SM01058">
    <property type="entry name" value="CarD_TRCF"/>
    <property type="match status" value="1"/>
</dbReference>
<proteinExistence type="inferred from homology"/>
<dbReference type="InterPro" id="IPR001650">
    <property type="entry name" value="Helicase_C-like"/>
</dbReference>
<keyword evidence="4 13" id="KW-0227">DNA damage</keyword>
<evidence type="ECO:0000313" key="16">
    <source>
        <dbReference type="EMBL" id="SQB63461.1"/>
    </source>
</evidence>
<dbReference type="SMART" id="SM00487">
    <property type="entry name" value="DEXDc"/>
    <property type="match status" value="1"/>
</dbReference>
<dbReference type="GeneID" id="55564611"/>
<keyword evidence="8 13" id="KW-0238">DNA-binding</keyword>
<dbReference type="InterPro" id="IPR011545">
    <property type="entry name" value="DEAD/DEAH_box_helicase_dom"/>
</dbReference>
<dbReference type="NCBIfam" id="TIGR00580">
    <property type="entry name" value="mfd"/>
    <property type="match status" value="1"/>
</dbReference>
<dbReference type="Gene3D" id="2.40.10.170">
    <property type="match status" value="1"/>
</dbReference>